<gene>
    <name evidence="3" type="ORF">FIV01_19185</name>
</gene>
<keyword evidence="4" id="KW-1185">Reference proteome</keyword>
<name>A0A5P9CQJ0_9VIBR</name>
<dbReference type="Pfam" id="PF18047">
    <property type="entry name" value="PatG_D"/>
    <property type="match status" value="1"/>
</dbReference>
<feature type="domain" description="PatG" evidence="1">
    <location>
        <begin position="32"/>
        <end position="152"/>
    </location>
</feature>
<evidence type="ECO:0000259" key="1">
    <source>
        <dbReference type="Pfam" id="PF18047"/>
    </source>
</evidence>
<dbReference type="InterPro" id="IPR040636">
    <property type="entry name" value="PatG_C"/>
</dbReference>
<dbReference type="OrthoDB" id="5856265at2"/>
<organism evidence="3 4">
    <name type="scientific">Vibrio aquimaris</name>
    <dbReference type="NCBI Taxonomy" id="2587862"/>
    <lineage>
        <taxon>Bacteria</taxon>
        <taxon>Pseudomonadati</taxon>
        <taxon>Pseudomonadota</taxon>
        <taxon>Gammaproteobacteria</taxon>
        <taxon>Vibrionales</taxon>
        <taxon>Vibrionaceae</taxon>
        <taxon>Vibrio</taxon>
    </lineage>
</organism>
<dbReference type="KEGG" id="vaq:FIV01_19185"/>
<dbReference type="AlphaFoldDB" id="A0A5P9CQJ0"/>
<sequence>MIIPYHLSNSNHVIQKHATTSTFGLQDLAGDVYVLGCVGTDWPDKSVENEFRANAKWIDAYGVGISQSDYCQKVEPCATTLLKAGCATRNKDKDQALIRQVLKTRRCRYLARELDWYLEDIYHNRLYKLLPSEYNMQQLINTLIDTKSTQQRAINALVVGKSNGHISGLDNLTITKFRSMTAHDIAKHIPKLHNPQSCRDLTHVIELYLSLANNNGATDEERALNYLLSYGYDFYEKMYRQRSEGNQKSIHLVSIDARVHYAGERTLVYVVFNFQDSKTSALESWYSTVDVTNRFPFLVSTFEPYINVL</sequence>
<dbReference type="EMBL" id="CP045351">
    <property type="protein sequence ID" value="QFT28525.1"/>
    <property type="molecule type" value="Genomic_DNA"/>
</dbReference>
<evidence type="ECO:0000313" key="3">
    <source>
        <dbReference type="EMBL" id="QFT28525.1"/>
    </source>
</evidence>
<evidence type="ECO:0000259" key="2">
    <source>
        <dbReference type="Pfam" id="PF18065"/>
    </source>
</evidence>
<reference evidence="3 4" key="1">
    <citation type="submission" date="2019-10" db="EMBL/GenBank/DDBJ databases">
        <title>Complete genome sequence of Vibrio sp. strain THAF100, isolated from non-filtered water from the water column of tank 6 of a marine aquarium containing stony-coral fragments. Water maintained at 26 degree C.</title>
        <authorList>
            <person name="Ruckert C."/>
            <person name="Franco A."/>
            <person name="Kalinowski J."/>
            <person name="Glaeser S."/>
        </authorList>
    </citation>
    <scope>NUCLEOTIDE SEQUENCE [LARGE SCALE GENOMIC DNA]</scope>
    <source>
        <strain evidence="3 4">THAF100</strain>
        <plasmid evidence="4">pthaf100_a</plasmid>
    </source>
</reference>
<protein>
    <submittedName>
        <fullName evidence="3">Uncharacterized protein</fullName>
    </submittedName>
</protein>
<dbReference type="RefSeq" id="WP_152432512.1">
    <property type="nucleotide sequence ID" value="NZ_CBCSDK010000009.1"/>
</dbReference>
<dbReference type="Proteomes" id="UP000326936">
    <property type="component" value="Plasmid pTHAF100_a"/>
</dbReference>
<evidence type="ECO:0000313" key="4">
    <source>
        <dbReference type="Proteomes" id="UP000326936"/>
    </source>
</evidence>
<feature type="domain" description="PatG C-terminal" evidence="2">
    <location>
        <begin position="201"/>
        <end position="305"/>
    </location>
</feature>
<proteinExistence type="predicted"/>
<dbReference type="Pfam" id="PF18065">
    <property type="entry name" value="PatG_C"/>
    <property type="match status" value="1"/>
</dbReference>
<keyword evidence="3" id="KW-0614">Plasmid</keyword>
<geneLocation type="plasmid" evidence="4">
    <name>pthaf100_a</name>
</geneLocation>
<accession>A0A5P9CQJ0</accession>
<dbReference type="InterPro" id="IPR040483">
    <property type="entry name" value="PatG_dom"/>
</dbReference>